<keyword evidence="6 8" id="KW-0460">Magnesium</keyword>
<dbReference type="AlphaFoldDB" id="A0A7U7J1Y0"/>
<evidence type="ECO:0000256" key="7">
    <source>
        <dbReference type="ARBA" id="ARBA00038093"/>
    </source>
</evidence>
<organism evidence="10 11">
    <name type="scientific">Candidatus Contendobacter odensis Run_B_J11</name>
    <dbReference type="NCBI Taxonomy" id="1400861"/>
    <lineage>
        <taxon>Bacteria</taxon>
        <taxon>Pseudomonadati</taxon>
        <taxon>Pseudomonadota</taxon>
        <taxon>Gammaproteobacteria</taxon>
        <taxon>Candidatus Competibacteraceae</taxon>
        <taxon>Candidatus Contendibacter</taxon>
    </lineage>
</organism>
<protein>
    <recommendedName>
        <fullName evidence="8">Ribonuclease VapC</fullName>
        <shortName evidence="8">RNase VapC</shortName>
        <ecNumber evidence="8">3.1.-.-</ecNumber>
    </recommendedName>
    <alternativeName>
        <fullName evidence="8">Toxin VapC</fullName>
    </alternativeName>
</protein>
<dbReference type="InterPro" id="IPR050556">
    <property type="entry name" value="Type_II_TA_system_RNase"/>
</dbReference>
<dbReference type="GO" id="GO:0090729">
    <property type="term" value="F:toxin activity"/>
    <property type="evidence" value="ECO:0007669"/>
    <property type="project" value="UniProtKB-KW"/>
</dbReference>
<dbReference type="OrthoDB" id="9796690at2"/>
<keyword evidence="4 8" id="KW-0479">Metal-binding</keyword>
<comment type="caution">
    <text evidence="10">The sequence shown here is derived from an EMBL/GenBank/DDBJ whole genome shotgun (WGS) entry which is preliminary data.</text>
</comment>
<keyword evidence="3 8" id="KW-0540">Nuclease</keyword>
<dbReference type="CDD" id="cd18745">
    <property type="entry name" value="PIN_VapC4-5_FitB-like"/>
    <property type="match status" value="1"/>
</dbReference>
<dbReference type="SUPFAM" id="SSF88723">
    <property type="entry name" value="PIN domain-like"/>
    <property type="match status" value="1"/>
</dbReference>
<proteinExistence type="inferred from homology"/>
<feature type="binding site" evidence="8">
    <location>
        <position position="7"/>
    </location>
    <ligand>
        <name>Mg(2+)</name>
        <dbReference type="ChEBI" id="CHEBI:18420"/>
    </ligand>
</feature>
<dbReference type="GO" id="GO:0016787">
    <property type="term" value="F:hydrolase activity"/>
    <property type="evidence" value="ECO:0007669"/>
    <property type="project" value="UniProtKB-KW"/>
</dbReference>
<dbReference type="EMBL" id="CBTK010000068">
    <property type="protein sequence ID" value="CDH44248.1"/>
    <property type="molecule type" value="Genomic_DNA"/>
</dbReference>
<evidence type="ECO:0000256" key="6">
    <source>
        <dbReference type="ARBA" id="ARBA00022842"/>
    </source>
</evidence>
<evidence type="ECO:0000313" key="11">
    <source>
        <dbReference type="Proteomes" id="UP000019184"/>
    </source>
</evidence>
<dbReference type="Pfam" id="PF01850">
    <property type="entry name" value="PIN"/>
    <property type="match status" value="1"/>
</dbReference>
<dbReference type="HAMAP" id="MF_00265">
    <property type="entry name" value="VapC_Nob1"/>
    <property type="match status" value="1"/>
</dbReference>
<evidence type="ECO:0000256" key="4">
    <source>
        <dbReference type="ARBA" id="ARBA00022723"/>
    </source>
</evidence>
<feature type="domain" description="PIN" evidence="9">
    <location>
        <begin position="4"/>
        <end position="125"/>
    </location>
</feature>
<evidence type="ECO:0000256" key="5">
    <source>
        <dbReference type="ARBA" id="ARBA00022801"/>
    </source>
</evidence>
<evidence type="ECO:0000256" key="3">
    <source>
        <dbReference type="ARBA" id="ARBA00022722"/>
    </source>
</evidence>
<keyword evidence="5 8" id="KW-0378">Hydrolase</keyword>
<comment type="function">
    <text evidence="8">Toxic component of a toxin-antitoxin (TA) system. An RNase.</text>
</comment>
<evidence type="ECO:0000256" key="8">
    <source>
        <dbReference type="HAMAP-Rule" id="MF_00265"/>
    </source>
</evidence>
<dbReference type="PANTHER" id="PTHR33653:SF1">
    <property type="entry name" value="RIBONUCLEASE VAPC2"/>
    <property type="match status" value="1"/>
</dbReference>
<reference evidence="10 11" key="1">
    <citation type="journal article" date="2014" name="ISME J.">
        <title>Candidatus Competibacter-lineage genomes retrieved from metagenomes reveal functional metabolic diversity.</title>
        <authorList>
            <person name="McIlroy S.J."/>
            <person name="Albertsen M."/>
            <person name="Andresen E.K."/>
            <person name="Saunders A.M."/>
            <person name="Kristiansen R."/>
            <person name="Stokholm-Bjerregaard M."/>
            <person name="Nielsen K.L."/>
            <person name="Nielsen P.H."/>
        </authorList>
    </citation>
    <scope>NUCLEOTIDE SEQUENCE [LARGE SCALE GENOMIC DNA]</scope>
    <source>
        <strain evidence="10 11">Run_B_J11</strain>
    </source>
</reference>
<keyword evidence="8" id="KW-0800">Toxin</keyword>
<dbReference type="InterPro" id="IPR029060">
    <property type="entry name" value="PIN-like_dom_sf"/>
</dbReference>
<keyword evidence="2 8" id="KW-1277">Toxin-antitoxin system</keyword>
<evidence type="ECO:0000256" key="2">
    <source>
        <dbReference type="ARBA" id="ARBA00022649"/>
    </source>
</evidence>
<feature type="binding site" evidence="8">
    <location>
        <position position="98"/>
    </location>
    <ligand>
        <name>Mg(2+)</name>
        <dbReference type="ChEBI" id="CHEBI:18420"/>
    </ligand>
</feature>
<keyword evidence="11" id="KW-1185">Reference proteome</keyword>
<name>A0A7U7J1Y0_9GAMM</name>
<evidence type="ECO:0000256" key="1">
    <source>
        <dbReference type="ARBA" id="ARBA00001946"/>
    </source>
</evidence>
<dbReference type="GO" id="GO:0004540">
    <property type="term" value="F:RNA nuclease activity"/>
    <property type="evidence" value="ECO:0007669"/>
    <property type="project" value="InterPro"/>
</dbReference>
<dbReference type="PANTHER" id="PTHR33653">
    <property type="entry name" value="RIBONUCLEASE VAPC2"/>
    <property type="match status" value="1"/>
</dbReference>
<dbReference type="RefSeq" id="WP_034431427.1">
    <property type="nucleotide sequence ID" value="NZ_CBTK010000068.1"/>
</dbReference>
<comment type="similarity">
    <text evidence="7 8">Belongs to the PINc/VapC protein family.</text>
</comment>
<comment type="cofactor">
    <cofactor evidence="1 8">
        <name>Mg(2+)</name>
        <dbReference type="ChEBI" id="CHEBI:18420"/>
    </cofactor>
</comment>
<sequence length="141" mass="15851">MSRYLLDTNACIAWLRNDEPITQHVVLAGKGHIWLCAPVKAELWFGACKSQRVAENQARLQRFFANLPSLPFDDDAAEHFGDIRATLAHQGKPIGPYDLQIAAIARAHGLIVVTHNTREFARVPGLMLEDWQLERPIGEKN</sequence>
<dbReference type="Gene3D" id="3.40.50.1010">
    <property type="entry name" value="5'-nuclease"/>
    <property type="match status" value="1"/>
</dbReference>
<evidence type="ECO:0000259" key="9">
    <source>
        <dbReference type="Pfam" id="PF01850"/>
    </source>
</evidence>
<evidence type="ECO:0000313" key="10">
    <source>
        <dbReference type="EMBL" id="CDH44248.1"/>
    </source>
</evidence>
<dbReference type="EC" id="3.1.-.-" evidence="8"/>
<dbReference type="Proteomes" id="UP000019184">
    <property type="component" value="Unassembled WGS sequence"/>
</dbReference>
<accession>A0A7U7J1Y0</accession>
<dbReference type="InterPro" id="IPR022907">
    <property type="entry name" value="VapC_family"/>
</dbReference>
<dbReference type="InterPro" id="IPR002716">
    <property type="entry name" value="PIN_dom"/>
</dbReference>
<dbReference type="GO" id="GO:0000287">
    <property type="term" value="F:magnesium ion binding"/>
    <property type="evidence" value="ECO:0007669"/>
    <property type="project" value="UniProtKB-UniRule"/>
</dbReference>
<gene>
    <name evidence="8" type="primary">vapC</name>
    <name evidence="10" type="ORF">BN874_160004</name>
</gene>